<reference evidence="1" key="1">
    <citation type="journal article" date="2015" name="Nature">
        <title>Complex archaea that bridge the gap between prokaryotes and eukaryotes.</title>
        <authorList>
            <person name="Spang A."/>
            <person name="Saw J.H."/>
            <person name="Jorgensen S.L."/>
            <person name="Zaremba-Niedzwiedzka K."/>
            <person name="Martijn J."/>
            <person name="Lind A.E."/>
            <person name="van Eijk R."/>
            <person name="Schleper C."/>
            <person name="Guy L."/>
            <person name="Ettema T.J."/>
        </authorList>
    </citation>
    <scope>NUCLEOTIDE SEQUENCE</scope>
</reference>
<sequence length="177" mass="21053">MQPTFKQFLSEVRYYNPRTQITPLFTDDWLIFGKKHSAGEWHITDAELWPDWLDYDKDPSEMGQKEFFNAIKEIISKHKRPPSGWRNYRDWWMNTGGGDERNYQLSVQELDQLERKRGTLSETQYYKNRDLEDCPDCRGRGGRRISYQIGPEDWNTDWDSCDECGGSGKITKLRKAR</sequence>
<name>A0A0F9JYK4_9ZZZZ</name>
<feature type="non-terminal residue" evidence="1">
    <location>
        <position position="177"/>
    </location>
</feature>
<dbReference type="InterPro" id="IPR036410">
    <property type="entry name" value="HSP_DnaJ_Cys-rich_dom_sf"/>
</dbReference>
<dbReference type="Gene3D" id="2.10.230.10">
    <property type="entry name" value="Heat shock protein DnaJ, cysteine-rich domain"/>
    <property type="match status" value="1"/>
</dbReference>
<dbReference type="AlphaFoldDB" id="A0A0F9JYK4"/>
<protein>
    <submittedName>
        <fullName evidence="1">Uncharacterized protein</fullName>
    </submittedName>
</protein>
<proteinExistence type="predicted"/>
<evidence type="ECO:0000313" key="1">
    <source>
        <dbReference type="EMBL" id="KKM74798.1"/>
    </source>
</evidence>
<gene>
    <name evidence="1" type="ORF">LCGC14_1396820</name>
</gene>
<dbReference type="EMBL" id="LAZR01009081">
    <property type="protein sequence ID" value="KKM74798.1"/>
    <property type="molecule type" value="Genomic_DNA"/>
</dbReference>
<organism evidence="1">
    <name type="scientific">marine sediment metagenome</name>
    <dbReference type="NCBI Taxonomy" id="412755"/>
    <lineage>
        <taxon>unclassified sequences</taxon>
        <taxon>metagenomes</taxon>
        <taxon>ecological metagenomes</taxon>
    </lineage>
</organism>
<accession>A0A0F9JYK4</accession>
<dbReference type="SUPFAM" id="SSF57938">
    <property type="entry name" value="DnaJ/Hsp40 cysteine-rich domain"/>
    <property type="match status" value="1"/>
</dbReference>
<comment type="caution">
    <text evidence="1">The sequence shown here is derived from an EMBL/GenBank/DDBJ whole genome shotgun (WGS) entry which is preliminary data.</text>
</comment>